<organism evidence="1 2">
    <name type="scientific">Steinernema carpocapsae</name>
    <name type="common">Entomopathogenic nematode</name>
    <dbReference type="NCBI Taxonomy" id="34508"/>
    <lineage>
        <taxon>Eukaryota</taxon>
        <taxon>Metazoa</taxon>
        <taxon>Ecdysozoa</taxon>
        <taxon>Nematoda</taxon>
        <taxon>Chromadorea</taxon>
        <taxon>Rhabditida</taxon>
        <taxon>Tylenchina</taxon>
        <taxon>Panagrolaimomorpha</taxon>
        <taxon>Strongyloidoidea</taxon>
        <taxon>Steinernematidae</taxon>
        <taxon>Steinernema</taxon>
    </lineage>
</organism>
<evidence type="ECO:0000313" key="1">
    <source>
        <dbReference type="EMBL" id="TKR82944.1"/>
    </source>
</evidence>
<protein>
    <submittedName>
        <fullName evidence="1">Uncharacterized protein</fullName>
    </submittedName>
</protein>
<dbReference type="AlphaFoldDB" id="A0A4U5NJB8"/>
<dbReference type="Proteomes" id="UP000298663">
    <property type="component" value="Unassembled WGS sequence"/>
</dbReference>
<name>A0A4U5NJB8_STECR</name>
<sequence length="118" mass="13898">MPNALDYLFLFRRDEKRRSRRRPDSRRTQTDERKSAIFPLGLAGVPLAVADSQDEEGKVGRQLKKSDDVFPVVRRLYLALPYLAYYVLLQRKGDKYPKPETHDLHRFFDFELGRNEGL</sequence>
<gene>
    <name evidence="1" type="ORF">L596_016612</name>
</gene>
<evidence type="ECO:0000313" key="2">
    <source>
        <dbReference type="Proteomes" id="UP000298663"/>
    </source>
</evidence>
<dbReference type="EMBL" id="AZBU02000004">
    <property type="protein sequence ID" value="TKR82944.1"/>
    <property type="molecule type" value="Genomic_DNA"/>
</dbReference>
<reference evidence="1 2" key="2">
    <citation type="journal article" date="2019" name="G3 (Bethesda)">
        <title>Hybrid Assembly of the Genome of the Entomopathogenic Nematode Steinernema carpocapsae Identifies the X-Chromosome.</title>
        <authorList>
            <person name="Serra L."/>
            <person name="Macchietto M."/>
            <person name="Macias-Munoz A."/>
            <person name="McGill C.J."/>
            <person name="Rodriguez I.M."/>
            <person name="Rodriguez B."/>
            <person name="Murad R."/>
            <person name="Mortazavi A."/>
        </authorList>
    </citation>
    <scope>NUCLEOTIDE SEQUENCE [LARGE SCALE GENOMIC DNA]</scope>
    <source>
        <strain evidence="1 2">ALL</strain>
    </source>
</reference>
<accession>A0A4U5NJB8</accession>
<proteinExistence type="predicted"/>
<comment type="caution">
    <text evidence="1">The sequence shown here is derived from an EMBL/GenBank/DDBJ whole genome shotgun (WGS) entry which is preliminary data.</text>
</comment>
<reference evidence="1 2" key="1">
    <citation type="journal article" date="2015" name="Genome Biol.">
        <title>Comparative genomics of Steinernema reveals deeply conserved gene regulatory networks.</title>
        <authorList>
            <person name="Dillman A.R."/>
            <person name="Macchietto M."/>
            <person name="Porter C.F."/>
            <person name="Rogers A."/>
            <person name="Williams B."/>
            <person name="Antoshechkin I."/>
            <person name="Lee M.M."/>
            <person name="Goodwin Z."/>
            <person name="Lu X."/>
            <person name="Lewis E.E."/>
            <person name="Goodrich-Blair H."/>
            <person name="Stock S.P."/>
            <person name="Adams B.J."/>
            <person name="Sternberg P.W."/>
            <person name="Mortazavi A."/>
        </authorList>
    </citation>
    <scope>NUCLEOTIDE SEQUENCE [LARGE SCALE GENOMIC DNA]</scope>
    <source>
        <strain evidence="1 2">ALL</strain>
    </source>
</reference>
<keyword evidence="2" id="KW-1185">Reference proteome</keyword>